<dbReference type="PANTHER" id="PTHR46600">
    <property type="entry name" value="THAP DOMAIN-CONTAINING"/>
    <property type="match status" value="1"/>
</dbReference>
<sequence>MSYCIVNGCKNRTIKKNHVQLANEAKNIKITFHKFPKSLDSKEKWIKALNLENYNLPSSAAVCSTHFKTSDYVPGISKSRLKQDAVPCLTEKERSYIINKAITQNIIIVEPIDTQQTLNMITIQNTQTNGKTGELYMDASTSVSPARIFNSPTKKLMREIHAKEISRIKRKLSVKRYKTKQLKRKLISLKNILKNLTSKGLISNEDSDNLQYMDEGMKQIVKREIRTRRKLPVSRTYCPSIRKCK</sequence>
<keyword evidence="6" id="KW-0805">Transcription regulation</keyword>
<dbReference type="GO" id="GO:0003677">
    <property type="term" value="F:DNA binding"/>
    <property type="evidence" value="ECO:0007669"/>
    <property type="project" value="UniProtKB-UniRule"/>
</dbReference>
<reference evidence="14 15" key="1">
    <citation type="submission" date="2024-05" db="EMBL/GenBank/DDBJ databases">
        <title>Genetic variation in Jamaican populations of the coffee berry borer (Hypothenemus hampei).</title>
        <authorList>
            <person name="Errbii M."/>
            <person name="Myrie A."/>
        </authorList>
    </citation>
    <scope>NUCLEOTIDE SEQUENCE [LARGE SCALE GENOMIC DNA]</scope>
    <source>
        <strain evidence="14">JA-Hopewell-2020-01-JO</strain>
        <tissue evidence="14">Whole body</tissue>
    </source>
</reference>
<evidence type="ECO:0000256" key="6">
    <source>
        <dbReference type="ARBA" id="ARBA00023015"/>
    </source>
</evidence>
<evidence type="ECO:0000256" key="12">
    <source>
        <dbReference type="PROSITE-ProRule" id="PRU00309"/>
    </source>
</evidence>
<dbReference type="GO" id="GO:0008270">
    <property type="term" value="F:zinc ion binding"/>
    <property type="evidence" value="ECO:0007669"/>
    <property type="project" value="UniProtKB-KW"/>
</dbReference>
<dbReference type="InterPro" id="IPR038441">
    <property type="entry name" value="THAP_Znf_sf"/>
</dbReference>
<dbReference type="SMART" id="SM00692">
    <property type="entry name" value="DM3"/>
    <property type="match status" value="1"/>
</dbReference>
<keyword evidence="10" id="KW-0539">Nucleus</keyword>
<evidence type="ECO:0000256" key="3">
    <source>
        <dbReference type="ARBA" id="ARBA00022723"/>
    </source>
</evidence>
<dbReference type="Pfam" id="PF05485">
    <property type="entry name" value="THAP"/>
    <property type="match status" value="1"/>
</dbReference>
<evidence type="ECO:0000259" key="13">
    <source>
        <dbReference type="PROSITE" id="PS50950"/>
    </source>
</evidence>
<evidence type="ECO:0000256" key="10">
    <source>
        <dbReference type="ARBA" id="ARBA00023242"/>
    </source>
</evidence>
<evidence type="ECO:0000256" key="11">
    <source>
        <dbReference type="ARBA" id="ARBA00023306"/>
    </source>
</evidence>
<dbReference type="Gene3D" id="6.20.210.20">
    <property type="entry name" value="THAP domain"/>
    <property type="match status" value="1"/>
</dbReference>
<dbReference type="PANTHER" id="PTHR46600:SF1">
    <property type="entry name" value="THAP DOMAIN-CONTAINING PROTEIN 1"/>
    <property type="match status" value="1"/>
</dbReference>
<keyword evidence="4 12" id="KW-0863">Zinc-finger</keyword>
<dbReference type="InterPro" id="IPR006612">
    <property type="entry name" value="THAP_Znf"/>
</dbReference>
<evidence type="ECO:0000256" key="9">
    <source>
        <dbReference type="ARBA" id="ARBA00023163"/>
    </source>
</evidence>
<name>A0ABD1F9A7_HYPHA</name>
<protein>
    <recommendedName>
        <fullName evidence="13">THAP-type domain-containing protein</fullName>
    </recommendedName>
</protein>
<dbReference type="SUPFAM" id="SSF57716">
    <property type="entry name" value="Glucocorticoid receptor-like (DNA-binding domain)"/>
    <property type="match status" value="1"/>
</dbReference>
<comment type="subcellular location">
    <subcellularLocation>
        <location evidence="1">Nucleus</location>
        <location evidence="1">Nucleoplasm</location>
    </subcellularLocation>
</comment>
<keyword evidence="11" id="KW-0131">Cell cycle</keyword>
<evidence type="ECO:0000256" key="5">
    <source>
        <dbReference type="ARBA" id="ARBA00022833"/>
    </source>
</evidence>
<keyword evidence="9" id="KW-0804">Transcription</keyword>
<evidence type="ECO:0000256" key="4">
    <source>
        <dbReference type="ARBA" id="ARBA00022771"/>
    </source>
</evidence>
<evidence type="ECO:0000256" key="7">
    <source>
        <dbReference type="ARBA" id="ARBA00023054"/>
    </source>
</evidence>
<dbReference type="SMART" id="SM00980">
    <property type="entry name" value="THAP"/>
    <property type="match status" value="1"/>
</dbReference>
<dbReference type="Proteomes" id="UP001566132">
    <property type="component" value="Unassembled WGS sequence"/>
</dbReference>
<dbReference type="PROSITE" id="PS50950">
    <property type="entry name" value="ZF_THAP"/>
    <property type="match status" value="1"/>
</dbReference>
<dbReference type="InterPro" id="IPR026516">
    <property type="entry name" value="THAP1/10"/>
</dbReference>
<evidence type="ECO:0000256" key="8">
    <source>
        <dbReference type="ARBA" id="ARBA00023125"/>
    </source>
</evidence>
<evidence type="ECO:0000256" key="2">
    <source>
        <dbReference type="ARBA" id="ARBA00006177"/>
    </source>
</evidence>
<dbReference type="EMBL" id="JBDJPC010000002">
    <property type="protein sequence ID" value="KAL1513097.1"/>
    <property type="molecule type" value="Genomic_DNA"/>
</dbReference>
<organism evidence="14 15">
    <name type="scientific">Hypothenemus hampei</name>
    <name type="common">Coffee berry borer</name>
    <dbReference type="NCBI Taxonomy" id="57062"/>
    <lineage>
        <taxon>Eukaryota</taxon>
        <taxon>Metazoa</taxon>
        <taxon>Ecdysozoa</taxon>
        <taxon>Arthropoda</taxon>
        <taxon>Hexapoda</taxon>
        <taxon>Insecta</taxon>
        <taxon>Pterygota</taxon>
        <taxon>Neoptera</taxon>
        <taxon>Endopterygota</taxon>
        <taxon>Coleoptera</taxon>
        <taxon>Polyphaga</taxon>
        <taxon>Cucujiformia</taxon>
        <taxon>Curculionidae</taxon>
        <taxon>Scolytinae</taxon>
        <taxon>Hypothenemus</taxon>
    </lineage>
</organism>
<gene>
    <name evidence="14" type="ORF">ABEB36_002563</name>
</gene>
<keyword evidence="7" id="KW-0175">Coiled coil</keyword>
<keyword evidence="8 12" id="KW-0238">DNA-binding</keyword>
<keyword evidence="3" id="KW-0479">Metal-binding</keyword>
<keyword evidence="5" id="KW-0862">Zinc</keyword>
<keyword evidence="15" id="KW-1185">Reference proteome</keyword>
<accession>A0ABD1F9A7</accession>
<dbReference type="AlphaFoldDB" id="A0ABD1F9A7"/>
<proteinExistence type="inferred from homology"/>
<dbReference type="GO" id="GO:0005654">
    <property type="term" value="C:nucleoplasm"/>
    <property type="evidence" value="ECO:0007669"/>
    <property type="project" value="UniProtKB-SubCell"/>
</dbReference>
<comment type="caution">
    <text evidence="14">The sequence shown here is derived from an EMBL/GenBank/DDBJ whole genome shotgun (WGS) entry which is preliminary data.</text>
</comment>
<comment type="similarity">
    <text evidence="2">Belongs to the THAP1 family.</text>
</comment>
<evidence type="ECO:0000313" key="14">
    <source>
        <dbReference type="EMBL" id="KAL1513097.1"/>
    </source>
</evidence>
<evidence type="ECO:0000313" key="15">
    <source>
        <dbReference type="Proteomes" id="UP001566132"/>
    </source>
</evidence>
<feature type="domain" description="THAP-type" evidence="13">
    <location>
        <begin position="1"/>
        <end position="90"/>
    </location>
</feature>
<evidence type="ECO:0000256" key="1">
    <source>
        <dbReference type="ARBA" id="ARBA00004642"/>
    </source>
</evidence>